<reference evidence="2 3" key="1">
    <citation type="submission" date="2016-07" db="EMBL/GenBank/DDBJ databases">
        <title>Pervasive Adenine N6-methylation of Active Genes in Fungi.</title>
        <authorList>
            <consortium name="DOE Joint Genome Institute"/>
            <person name="Mondo S.J."/>
            <person name="Dannebaum R.O."/>
            <person name="Kuo R.C."/>
            <person name="Labutti K."/>
            <person name="Haridas S."/>
            <person name="Kuo A."/>
            <person name="Salamov A."/>
            <person name="Ahrendt S.R."/>
            <person name="Lipzen A."/>
            <person name="Sullivan W."/>
            <person name="Andreopoulos W.B."/>
            <person name="Clum A."/>
            <person name="Lindquist E."/>
            <person name="Daum C."/>
            <person name="Ramamoorthy G.K."/>
            <person name="Gryganskyi A."/>
            <person name="Culley D."/>
            <person name="Magnuson J.K."/>
            <person name="James T.Y."/>
            <person name="O'Malley M.A."/>
            <person name="Stajich J.E."/>
            <person name="Spatafora J.W."/>
            <person name="Visel A."/>
            <person name="Grigoriev I.V."/>
        </authorList>
    </citation>
    <scope>NUCLEOTIDE SEQUENCE [LARGE SCALE GENOMIC DNA]</scope>
    <source>
        <strain evidence="2 3">PL171</strain>
    </source>
</reference>
<dbReference type="PANTHER" id="PTHR28027:SF1">
    <property type="entry name" value="CAMP INDEPENDENT REGULATORY PROTEIN (AFU_ORTHOLOGUE AFUA_3G09640)"/>
    <property type="match status" value="1"/>
</dbReference>
<sequence length="586" mass="62276">METWFGIIRSLDDALRLVEAARTGILPRVTRRLTDDERATLIRSGSVFIFEETEAQVRRWADSRLWSSSRMKGHFLLYTQLAHDPAGSSPTSTTGPTTRRPSDTSVSTTTSSPSLLDDKHVTPPPAPAPVPAPGTIGTSGDYDGDDDVFSSEGATAAGSNQAAAAGVGGAPTRTVFKKRALSLSTAFGQKLRLISYYAESDATAGALPTIDSDDRLANLPVPENLYYAANDTPVALSRRSATRLPTISGPVLAPQAASMPPSMVPGHGFYTAAAHDHQSHHPPYQQHGQAQALAQPQPHPQQQQRQLPAPIAVGTASAPASRQYHQSHNHVPTGQQYHSAQPPPSQQPHGPSPTNSYPPPHLHSASQQYHHPPYPATHPYSTSPPPPPGPPGSLLITSPRRPSYSPTRAHSHPYARPSMASPEHRQASTFPPVTAVPSSSSSSTGRQSWTHLDSPPPGILPHPSSTSASASMAHGTRSRSGSASSMINPHFQSMSLLPSPTSASVPAARSYPPPTDGPLVLPPIRTLSPSLESAPVPAGQGLPETAQDTRDGMARAHPDMRYAGLATSEDKRQLRALDAWSSEKKW</sequence>
<feature type="region of interest" description="Disordered" evidence="1">
    <location>
        <begin position="274"/>
        <end position="517"/>
    </location>
</feature>
<feature type="compositionally biased region" description="Pro residues" evidence="1">
    <location>
        <begin position="122"/>
        <end position="132"/>
    </location>
</feature>
<feature type="compositionally biased region" description="Low complexity" evidence="1">
    <location>
        <begin position="285"/>
        <end position="312"/>
    </location>
</feature>
<feature type="compositionally biased region" description="Low complexity" evidence="1">
    <location>
        <begin position="153"/>
        <end position="165"/>
    </location>
</feature>
<gene>
    <name evidence="2" type="ORF">BCR44DRAFT_47242</name>
</gene>
<dbReference type="Proteomes" id="UP000193411">
    <property type="component" value="Unassembled WGS sequence"/>
</dbReference>
<accession>A0A1Y2HPT2</accession>
<feature type="compositionally biased region" description="Pro residues" evidence="1">
    <location>
        <begin position="372"/>
        <end position="391"/>
    </location>
</feature>
<evidence type="ECO:0000256" key="1">
    <source>
        <dbReference type="SAM" id="MobiDB-lite"/>
    </source>
</evidence>
<dbReference type="EMBL" id="MCFL01000019">
    <property type="protein sequence ID" value="ORZ35964.1"/>
    <property type="molecule type" value="Genomic_DNA"/>
</dbReference>
<keyword evidence="3" id="KW-1185">Reference proteome</keyword>
<dbReference type="PANTHER" id="PTHR28027">
    <property type="entry name" value="TRANSCRIPTIONAL REGULATOR MIT1"/>
    <property type="match status" value="1"/>
</dbReference>
<organism evidence="2 3">
    <name type="scientific">Catenaria anguillulae PL171</name>
    <dbReference type="NCBI Taxonomy" id="765915"/>
    <lineage>
        <taxon>Eukaryota</taxon>
        <taxon>Fungi</taxon>
        <taxon>Fungi incertae sedis</taxon>
        <taxon>Blastocladiomycota</taxon>
        <taxon>Blastocladiomycetes</taxon>
        <taxon>Blastocladiales</taxon>
        <taxon>Catenariaceae</taxon>
        <taxon>Catenaria</taxon>
    </lineage>
</organism>
<feature type="compositionally biased region" description="Polar residues" evidence="1">
    <location>
        <begin position="478"/>
        <end position="504"/>
    </location>
</feature>
<feature type="compositionally biased region" description="Low complexity" evidence="1">
    <location>
        <begin position="84"/>
        <end position="115"/>
    </location>
</feature>
<name>A0A1Y2HPT2_9FUNG</name>
<evidence type="ECO:0000313" key="3">
    <source>
        <dbReference type="Proteomes" id="UP000193411"/>
    </source>
</evidence>
<feature type="region of interest" description="Disordered" evidence="1">
    <location>
        <begin position="532"/>
        <end position="553"/>
    </location>
</feature>
<protein>
    <submittedName>
        <fullName evidence="2">Gti1/Pac2 family-domain-containing protein</fullName>
    </submittedName>
</protein>
<comment type="caution">
    <text evidence="2">The sequence shown here is derived from an EMBL/GenBank/DDBJ whole genome shotgun (WGS) entry which is preliminary data.</text>
</comment>
<feature type="compositionally biased region" description="Polar residues" evidence="1">
    <location>
        <begin position="318"/>
        <end position="334"/>
    </location>
</feature>
<dbReference type="InterPro" id="IPR018608">
    <property type="entry name" value="Gti1/Pac2"/>
</dbReference>
<dbReference type="AlphaFoldDB" id="A0A1Y2HPT2"/>
<dbReference type="OrthoDB" id="5572844at2759"/>
<feature type="region of interest" description="Disordered" evidence="1">
    <location>
        <begin position="83"/>
        <end position="169"/>
    </location>
</feature>
<dbReference type="GO" id="GO:0003677">
    <property type="term" value="F:DNA binding"/>
    <property type="evidence" value="ECO:0007669"/>
    <property type="project" value="TreeGrafter"/>
</dbReference>
<proteinExistence type="predicted"/>
<evidence type="ECO:0000313" key="2">
    <source>
        <dbReference type="EMBL" id="ORZ35964.1"/>
    </source>
</evidence>
<dbReference type="Pfam" id="PF09729">
    <property type="entry name" value="Gti1_Pac2"/>
    <property type="match status" value="1"/>
</dbReference>